<evidence type="ECO:0000313" key="3">
    <source>
        <dbReference type="EMBL" id="USQ88918.1"/>
    </source>
</evidence>
<protein>
    <recommendedName>
        <fullName evidence="5">Ig-like domain-containing protein</fullName>
    </recommendedName>
</protein>
<name>A0ABY4ZII5_9ACTN</name>
<feature type="compositionally biased region" description="Polar residues" evidence="1">
    <location>
        <begin position="76"/>
        <end position="88"/>
    </location>
</feature>
<feature type="compositionally biased region" description="Pro residues" evidence="1">
    <location>
        <begin position="20"/>
        <end position="35"/>
    </location>
</feature>
<keyword evidence="4" id="KW-1185">Reference proteome</keyword>
<proteinExistence type="predicted"/>
<keyword evidence="2" id="KW-0472">Membrane</keyword>
<evidence type="ECO:0000256" key="2">
    <source>
        <dbReference type="SAM" id="Phobius"/>
    </source>
</evidence>
<feature type="region of interest" description="Disordered" evidence="1">
    <location>
        <begin position="68"/>
        <end position="107"/>
    </location>
</feature>
<gene>
    <name evidence="3" type="ORF">NFX46_37335</name>
</gene>
<dbReference type="Proteomes" id="UP001056374">
    <property type="component" value="Chromosome"/>
</dbReference>
<evidence type="ECO:0008006" key="5">
    <source>
        <dbReference type="Google" id="ProtNLM"/>
    </source>
</evidence>
<dbReference type="EMBL" id="CP099468">
    <property type="protein sequence ID" value="USQ88918.1"/>
    <property type="molecule type" value="Genomic_DNA"/>
</dbReference>
<organism evidence="3 4">
    <name type="scientific">Streptomyces phaeoluteigriseus</name>
    <dbReference type="NCBI Taxonomy" id="114686"/>
    <lineage>
        <taxon>Bacteria</taxon>
        <taxon>Bacillati</taxon>
        <taxon>Actinomycetota</taxon>
        <taxon>Actinomycetes</taxon>
        <taxon>Kitasatosporales</taxon>
        <taxon>Streptomycetaceae</taxon>
        <taxon>Streptomyces</taxon>
        <taxon>Streptomyces aurantiacus group</taxon>
    </lineage>
</organism>
<dbReference type="Gene3D" id="2.60.40.2880">
    <property type="entry name" value="MmpS1-5, C-terminal soluble domain"/>
    <property type="match status" value="1"/>
</dbReference>
<accession>A0ABY4ZII5</accession>
<keyword evidence="2" id="KW-0812">Transmembrane</keyword>
<evidence type="ECO:0000256" key="1">
    <source>
        <dbReference type="SAM" id="MobiDB-lite"/>
    </source>
</evidence>
<evidence type="ECO:0000313" key="4">
    <source>
        <dbReference type="Proteomes" id="UP001056374"/>
    </source>
</evidence>
<reference evidence="3" key="1">
    <citation type="submission" date="2022-06" db="EMBL/GenBank/DDBJ databases">
        <title>Complete genome sequence of soil microorganisms Streptomyces sp. Qhu-M197 isolated from Alpine meadows habitats on the Tibetan Plateau.</title>
        <authorList>
            <person name="Zhang B."/>
            <person name="Xiang X."/>
            <person name="Fan J."/>
        </authorList>
    </citation>
    <scope>NUCLEOTIDE SEQUENCE</scope>
    <source>
        <strain evidence="3">Qhu-M197</strain>
    </source>
</reference>
<feature type="compositionally biased region" description="Basic and acidic residues" evidence="1">
    <location>
        <begin position="90"/>
        <end position="107"/>
    </location>
</feature>
<sequence length="210" mass="21418">MSQQYPQQPNPQQPGWGGAPTPPGHNGPPFQPLPPKKSSTGKIIGLGCAGVIGLFVVGVVVSAIAGGGTGDESGDSNDQPAASASANERPTAEADPGDKSAKTAEPKEEKAKVVVFKVWGTAPAGALGPMDITYGSDSDSRQGKWKDGRFEATLPLNDDALYYTVTAQLQGSGDINCSVTVDGHTEKAHAAGGYNICNAQANSGLLGGWD</sequence>
<keyword evidence="2" id="KW-1133">Transmembrane helix</keyword>
<dbReference type="InterPro" id="IPR038468">
    <property type="entry name" value="MmpS_C"/>
</dbReference>
<dbReference type="RefSeq" id="WP_252555707.1">
    <property type="nucleotide sequence ID" value="NZ_CP099468.1"/>
</dbReference>
<feature type="region of interest" description="Disordered" evidence="1">
    <location>
        <begin position="1"/>
        <end position="39"/>
    </location>
</feature>
<feature type="transmembrane region" description="Helical" evidence="2">
    <location>
        <begin position="43"/>
        <end position="65"/>
    </location>
</feature>